<evidence type="ECO:0000256" key="1">
    <source>
        <dbReference type="ARBA" id="ARBA00002319"/>
    </source>
</evidence>
<dbReference type="Gene3D" id="3.40.1190.20">
    <property type="match status" value="1"/>
</dbReference>
<comment type="similarity">
    <text evidence="14 15">In the C-terminal section; belongs to the cytidylyltransferase family.</text>
</comment>
<dbReference type="InterPro" id="IPR029056">
    <property type="entry name" value="Ribokinase-like"/>
</dbReference>
<dbReference type="SUPFAM" id="SSF53613">
    <property type="entry name" value="Ribokinase-like"/>
    <property type="match status" value="1"/>
</dbReference>
<comment type="function">
    <text evidence="1 15">Catalyzes the phosphorylation of D-glycero-D-manno-heptose 7-phosphate at the C-1 position to selectively form D-glycero-beta-D-manno-heptose-1,7-bisphosphate.</text>
</comment>
<proteinExistence type="inferred from homology"/>
<dbReference type="PANTHER" id="PTHR46969:SF1">
    <property type="entry name" value="BIFUNCTIONAL PROTEIN HLDE"/>
    <property type="match status" value="1"/>
</dbReference>
<comment type="pathway">
    <text evidence="15">Nucleotide-sugar biosynthesis; ADP-L-glycero-beta-D-manno-heptose biosynthesis; ADP-L-glycero-beta-D-manno-heptose from D-glycero-beta-D-manno-heptose 7-phosphate: step 3/4.</text>
</comment>
<evidence type="ECO:0000256" key="5">
    <source>
        <dbReference type="ARBA" id="ARBA00022695"/>
    </source>
</evidence>
<dbReference type="InterPro" id="IPR011914">
    <property type="entry name" value="RfaE_dom_II"/>
</dbReference>
<dbReference type="GO" id="GO:0097171">
    <property type="term" value="P:ADP-L-glycero-beta-D-manno-heptose biosynthetic process"/>
    <property type="evidence" value="ECO:0007669"/>
    <property type="project" value="UniProtKB-UniPathway"/>
</dbReference>
<accession>A0A2Z2H6Y7</accession>
<reference evidence="18 19" key="1">
    <citation type="journal article" date="2017" name="Int. J. Syst. Evol. Microbiol.">
        <title>Kushneria konosiri sp. nov., isolated from the Korean salt-fermented seafood Daemi-jeot.</title>
        <authorList>
            <person name="Yun J.H."/>
            <person name="Park S.K."/>
            <person name="Lee J.Y."/>
            <person name="Jung M.J."/>
            <person name="Bae J.W."/>
        </authorList>
    </citation>
    <scope>NUCLEOTIDE SEQUENCE [LARGE SCALE GENOMIC DNA]</scope>
    <source>
        <strain evidence="18 19">X49</strain>
    </source>
</reference>
<gene>
    <name evidence="15" type="primary">hldE</name>
    <name evidence="18" type="ORF">B9G99_06950</name>
</gene>
<keyword evidence="19" id="KW-1185">Reference proteome</keyword>
<evidence type="ECO:0000256" key="8">
    <source>
        <dbReference type="ARBA" id="ARBA00022840"/>
    </source>
</evidence>
<evidence type="ECO:0000256" key="3">
    <source>
        <dbReference type="ARBA" id="ARBA00011738"/>
    </source>
</evidence>
<evidence type="ECO:0000256" key="14">
    <source>
        <dbReference type="ARBA" id="ARBA00061122"/>
    </source>
</evidence>
<evidence type="ECO:0000256" key="10">
    <source>
        <dbReference type="ARBA" id="ARBA00023277"/>
    </source>
</evidence>
<dbReference type="SUPFAM" id="SSF52374">
    <property type="entry name" value="Nucleotidylyl transferase"/>
    <property type="match status" value="1"/>
</dbReference>
<dbReference type="EC" id="2.7.7.70" evidence="15"/>
<name>A0A2Z2H6Y7_9GAMM</name>
<dbReference type="Proteomes" id="UP000250025">
    <property type="component" value="Chromosome"/>
</dbReference>
<dbReference type="FunFam" id="3.40.1190.20:FF:000002">
    <property type="entry name" value="Bifunctional protein HldE"/>
    <property type="match status" value="1"/>
</dbReference>
<dbReference type="EMBL" id="CP021323">
    <property type="protein sequence ID" value="ARS52646.1"/>
    <property type="molecule type" value="Genomic_DNA"/>
</dbReference>
<dbReference type="InterPro" id="IPR014729">
    <property type="entry name" value="Rossmann-like_a/b/a_fold"/>
</dbReference>
<dbReference type="Gene3D" id="3.40.50.620">
    <property type="entry name" value="HUPs"/>
    <property type="match status" value="1"/>
</dbReference>
<evidence type="ECO:0000313" key="19">
    <source>
        <dbReference type="Proteomes" id="UP000250025"/>
    </source>
</evidence>
<dbReference type="EC" id="2.7.1.167" evidence="15"/>
<evidence type="ECO:0000256" key="4">
    <source>
        <dbReference type="ARBA" id="ARBA00022679"/>
    </source>
</evidence>
<feature type="region of interest" description="Ribokinase" evidence="15">
    <location>
        <begin position="1"/>
        <end position="319"/>
    </location>
</feature>
<evidence type="ECO:0000256" key="6">
    <source>
        <dbReference type="ARBA" id="ARBA00022741"/>
    </source>
</evidence>
<dbReference type="GO" id="GO:0033785">
    <property type="term" value="F:heptose 7-phosphate kinase activity"/>
    <property type="evidence" value="ECO:0007669"/>
    <property type="project" value="UniProtKB-UniRule"/>
</dbReference>
<dbReference type="InterPro" id="IPR011611">
    <property type="entry name" value="PfkB_dom"/>
</dbReference>
<evidence type="ECO:0000256" key="2">
    <source>
        <dbReference type="ARBA" id="ARBA00003753"/>
    </source>
</evidence>
<evidence type="ECO:0000313" key="18">
    <source>
        <dbReference type="EMBL" id="ARS52646.1"/>
    </source>
</evidence>
<evidence type="ECO:0000256" key="15">
    <source>
        <dbReference type="HAMAP-Rule" id="MF_01603"/>
    </source>
</evidence>
<evidence type="ECO:0000256" key="13">
    <source>
        <dbReference type="ARBA" id="ARBA00060955"/>
    </source>
</evidence>
<dbReference type="NCBIfam" id="TIGR02198">
    <property type="entry name" value="rfaE_dom_I"/>
    <property type="match status" value="1"/>
</dbReference>
<feature type="active site" evidence="15">
    <location>
        <position position="264"/>
    </location>
</feature>
<evidence type="ECO:0000259" key="16">
    <source>
        <dbReference type="Pfam" id="PF00294"/>
    </source>
</evidence>
<dbReference type="HAMAP" id="MF_01603">
    <property type="entry name" value="HldE"/>
    <property type="match status" value="1"/>
</dbReference>
<dbReference type="KEGG" id="kus:B9G99_06950"/>
<dbReference type="RefSeq" id="WP_418268959.1">
    <property type="nucleotide sequence ID" value="NZ_CP021323.1"/>
</dbReference>
<evidence type="ECO:0000256" key="12">
    <source>
        <dbReference type="ARBA" id="ARBA00052873"/>
    </source>
</evidence>
<dbReference type="NCBIfam" id="NF008454">
    <property type="entry name" value="PRK11316.1"/>
    <property type="match status" value="1"/>
</dbReference>
<dbReference type="Pfam" id="PF01467">
    <property type="entry name" value="CTP_transf_like"/>
    <property type="match status" value="1"/>
</dbReference>
<evidence type="ECO:0000259" key="17">
    <source>
        <dbReference type="Pfam" id="PF01467"/>
    </source>
</evidence>
<dbReference type="NCBIfam" id="TIGR02199">
    <property type="entry name" value="rfaE_dom_II"/>
    <property type="match status" value="1"/>
</dbReference>
<dbReference type="AlphaFoldDB" id="A0A2Z2H6Y7"/>
<comment type="catalytic activity">
    <reaction evidence="12 15">
        <text>D-glycero-beta-D-manno-heptose 7-phosphate + ATP = D-glycero-beta-D-manno-heptose 1,7-bisphosphate + ADP + H(+)</text>
        <dbReference type="Rhea" id="RHEA:27473"/>
        <dbReference type="ChEBI" id="CHEBI:15378"/>
        <dbReference type="ChEBI" id="CHEBI:30616"/>
        <dbReference type="ChEBI" id="CHEBI:60204"/>
        <dbReference type="ChEBI" id="CHEBI:60208"/>
        <dbReference type="ChEBI" id="CHEBI:456216"/>
        <dbReference type="EC" id="2.7.1.167"/>
    </reaction>
</comment>
<dbReference type="FunFam" id="3.40.50.620:FF:000028">
    <property type="entry name" value="Bifunctional protein HldE"/>
    <property type="match status" value="1"/>
</dbReference>
<keyword evidence="5 15" id="KW-0548">Nucleotidyltransferase</keyword>
<dbReference type="InterPro" id="IPR004821">
    <property type="entry name" value="Cyt_trans-like"/>
</dbReference>
<comment type="subunit">
    <text evidence="3 15">Homodimer.</text>
</comment>
<sequence>MMFDPARLADARVTVVGDVMLDRYWHGPTSRISPEAPVPVVRVDDSEDRPGGAANVALNIAALNAQVTLSGLIGRDDNAAILDDLLARAGIDTRFQRSAEIPTITKLRVMSRNQQLIRLDFESSLEAVDTDAMMDQVSEALAETDLMILSDYGKGTLAQVQRLIEAGRQAGKRVLIDPKGSDFHRYRGASIITPNLSEFETVVGRCHSEEELTSRGEALRAELELEALLITRSERGMTLIREGHPPLHLPTRAREVFDVTGAGDTVIGALGLALAAGQSLPDAMALANLAAGLVVAKPGTATVSVDEIEAALSADHGVAAGHGVIDGETLATAVRAAQASGERIVMTNGCFDLLHAGHVSYLEQARAQGDRLIVAVNDDASVTRLKGEGRPITPLAHRMAVLAGLRAVDWVVAFGEDTPAELIGSVLPDVLVKGGDYRIEEIAGGEAVMANGGEVRVLGFEEGLSTTGTISAIVSRSARRGEQE</sequence>
<keyword evidence="7 15" id="KW-0418">Kinase</keyword>
<keyword evidence="4 15" id="KW-0808">Transferase</keyword>
<feature type="region of interest" description="Cytidylyltransferase" evidence="15">
    <location>
        <begin position="346"/>
        <end position="484"/>
    </location>
</feature>
<dbReference type="PANTHER" id="PTHR46969">
    <property type="entry name" value="BIFUNCTIONAL PROTEIN HLDE"/>
    <property type="match status" value="1"/>
</dbReference>
<dbReference type="GO" id="GO:0033786">
    <property type="term" value="F:heptose-1-phosphate adenylyltransferase activity"/>
    <property type="evidence" value="ECO:0007669"/>
    <property type="project" value="UniProtKB-UniRule"/>
</dbReference>
<dbReference type="NCBIfam" id="TIGR00125">
    <property type="entry name" value="cyt_tran_rel"/>
    <property type="match status" value="1"/>
</dbReference>
<organism evidence="18 19">
    <name type="scientific">Kushneria konosiri</name>
    <dbReference type="NCBI Taxonomy" id="698828"/>
    <lineage>
        <taxon>Bacteria</taxon>
        <taxon>Pseudomonadati</taxon>
        <taxon>Pseudomonadota</taxon>
        <taxon>Gammaproteobacteria</taxon>
        <taxon>Oceanospirillales</taxon>
        <taxon>Halomonadaceae</taxon>
        <taxon>Kushneria</taxon>
    </lineage>
</organism>
<dbReference type="GO" id="GO:0016773">
    <property type="term" value="F:phosphotransferase activity, alcohol group as acceptor"/>
    <property type="evidence" value="ECO:0007669"/>
    <property type="project" value="InterPro"/>
</dbReference>
<comment type="function">
    <text evidence="2 15">Catalyzes the ADP transfer from ATP to D-glycero-beta-D-manno-heptose 1-phosphate, yielding ADP-D-glycero-beta-D-manno-heptose.</text>
</comment>
<dbReference type="GO" id="GO:0005524">
    <property type="term" value="F:ATP binding"/>
    <property type="evidence" value="ECO:0007669"/>
    <property type="project" value="UniProtKB-UniRule"/>
</dbReference>
<keyword evidence="8 15" id="KW-0067">ATP-binding</keyword>
<evidence type="ECO:0000256" key="11">
    <source>
        <dbReference type="ARBA" id="ARBA00047428"/>
    </source>
</evidence>
<evidence type="ECO:0000256" key="7">
    <source>
        <dbReference type="ARBA" id="ARBA00022777"/>
    </source>
</evidence>
<dbReference type="GO" id="GO:0005829">
    <property type="term" value="C:cytosol"/>
    <property type="evidence" value="ECO:0007669"/>
    <property type="project" value="TreeGrafter"/>
</dbReference>
<dbReference type="InterPro" id="IPR011913">
    <property type="entry name" value="RfaE_dom_I"/>
</dbReference>
<feature type="domain" description="Carbohydrate kinase PfkB" evidence="16">
    <location>
        <begin position="12"/>
        <end position="302"/>
    </location>
</feature>
<dbReference type="Pfam" id="PF00294">
    <property type="entry name" value="PfkB"/>
    <property type="match status" value="1"/>
</dbReference>
<comment type="similarity">
    <text evidence="13 15">In the N-terminal section; belongs to the carbohydrate kinase PfkB family.</text>
</comment>
<keyword evidence="10 15" id="KW-0119">Carbohydrate metabolism</keyword>
<feature type="domain" description="Cytidyltransferase-like" evidence="17">
    <location>
        <begin position="346"/>
        <end position="449"/>
    </location>
</feature>
<dbReference type="UniPathway" id="UPA00356">
    <property type="reaction ID" value="UER00437"/>
</dbReference>
<keyword evidence="9 15" id="KW-0511">Multifunctional enzyme</keyword>
<feature type="binding site" evidence="15">
    <location>
        <begin position="195"/>
        <end position="198"/>
    </location>
    <ligand>
        <name>ATP</name>
        <dbReference type="ChEBI" id="CHEBI:30616"/>
    </ligand>
</feature>
<keyword evidence="6 15" id="KW-0547">Nucleotide-binding</keyword>
<protein>
    <recommendedName>
        <fullName evidence="15">Bifunctional protein HldE</fullName>
    </recommendedName>
    <domain>
        <recommendedName>
            <fullName evidence="15">D-beta-D-heptose 7-phosphate kinase</fullName>
            <ecNumber evidence="15">2.7.1.167</ecNumber>
        </recommendedName>
        <alternativeName>
            <fullName evidence="15">D-beta-D-heptose 7-phosphotransferase</fullName>
        </alternativeName>
        <alternativeName>
            <fullName evidence="15">D-glycero-beta-D-manno-heptose-7-phosphate kinase</fullName>
        </alternativeName>
    </domain>
    <domain>
        <recommendedName>
            <fullName evidence="15">D-beta-D-heptose 1-phosphate adenylyltransferase</fullName>
            <ecNumber evidence="15">2.7.7.70</ecNumber>
        </recommendedName>
        <alternativeName>
            <fullName evidence="15">D-glycero-beta-D-manno-heptose 1-phosphate adenylyltransferase</fullName>
        </alternativeName>
    </domain>
</protein>
<comment type="catalytic activity">
    <reaction evidence="11 15">
        <text>D-glycero-beta-D-manno-heptose 1-phosphate + ATP + H(+) = ADP-D-glycero-beta-D-manno-heptose + diphosphate</text>
        <dbReference type="Rhea" id="RHEA:27465"/>
        <dbReference type="ChEBI" id="CHEBI:15378"/>
        <dbReference type="ChEBI" id="CHEBI:30616"/>
        <dbReference type="ChEBI" id="CHEBI:33019"/>
        <dbReference type="ChEBI" id="CHEBI:59967"/>
        <dbReference type="ChEBI" id="CHEBI:61593"/>
        <dbReference type="EC" id="2.7.7.70"/>
    </reaction>
</comment>
<evidence type="ECO:0000256" key="9">
    <source>
        <dbReference type="ARBA" id="ARBA00023268"/>
    </source>
</evidence>
<dbReference type="CDD" id="cd01172">
    <property type="entry name" value="RfaE_like"/>
    <property type="match status" value="1"/>
</dbReference>
<dbReference type="InterPro" id="IPR023030">
    <property type="entry name" value="Bifunc_HldE"/>
</dbReference>
<comment type="pathway">
    <text evidence="15">Nucleotide-sugar biosynthesis; ADP-L-glycero-beta-D-manno-heptose biosynthesis; ADP-L-glycero-beta-D-manno-heptose from D-glycero-beta-D-manno-heptose 7-phosphate: step 1/4.</text>
</comment>